<comment type="catalytic activity">
    <reaction evidence="9">
        <text>ATP + H2O = ADP + phosphate + H(+)</text>
        <dbReference type="Rhea" id="RHEA:13065"/>
        <dbReference type="ChEBI" id="CHEBI:15377"/>
        <dbReference type="ChEBI" id="CHEBI:15378"/>
        <dbReference type="ChEBI" id="CHEBI:30616"/>
        <dbReference type="ChEBI" id="CHEBI:43474"/>
        <dbReference type="ChEBI" id="CHEBI:456216"/>
        <dbReference type="EC" id="3.6.4.13"/>
    </reaction>
</comment>
<dbReference type="SUPFAM" id="SSF52540">
    <property type="entry name" value="P-loop containing nucleoside triphosphate hydrolases"/>
    <property type="match status" value="1"/>
</dbReference>
<keyword evidence="6" id="KW-0378">Hydrolase</keyword>
<keyword evidence="7 13" id="KW-0347">Helicase</keyword>
<feature type="domain" description="Helicase MOV-10-like beta-barrel" evidence="12">
    <location>
        <begin position="235"/>
        <end position="312"/>
    </location>
</feature>
<evidence type="ECO:0000259" key="10">
    <source>
        <dbReference type="Pfam" id="PF13086"/>
    </source>
</evidence>
<dbReference type="EMBL" id="JADGJW010000069">
    <property type="protein sequence ID" value="KAJ3225174.1"/>
    <property type="molecule type" value="Genomic_DNA"/>
</dbReference>
<gene>
    <name evidence="13" type="primary">MOV10</name>
    <name evidence="13" type="ORF">HK099_007257</name>
</gene>
<dbReference type="Pfam" id="PF13086">
    <property type="entry name" value="AAA_11"/>
    <property type="match status" value="1"/>
</dbReference>
<evidence type="ECO:0000259" key="12">
    <source>
        <dbReference type="Pfam" id="PF21634"/>
    </source>
</evidence>
<comment type="caution">
    <text evidence="13">The sequence shown here is derived from an EMBL/GenBank/DDBJ whole genome shotgun (WGS) entry which is preliminary data.</text>
</comment>
<dbReference type="EC" id="3.6.4.13" evidence="3"/>
<dbReference type="InterPro" id="IPR041679">
    <property type="entry name" value="DNA2/NAM7-like_C"/>
</dbReference>
<keyword evidence="8" id="KW-0067">ATP-binding</keyword>
<dbReference type="GO" id="GO:0016787">
    <property type="term" value="F:hydrolase activity"/>
    <property type="evidence" value="ECO:0007669"/>
    <property type="project" value="UniProtKB-KW"/>
</dbReference>
<proteinExistence type="inferred from homology"/>
<keyword evidence="4" id="KW-0963">Cytoplasm</keyword>
<dbReference type="PANTHER" id="PTHR45418:SF1">
    <property type="entry name" value="CANCER_TESTIS ANTIGEN 55"/>
    <property type="match status" value="1"/>
</dbReference>
<evidence type="ECO:0000256" key="2">
    <source>
        <dbReference type="ARBA" id="ARBA00005601"/>
    </source>
</evidence>
<evidence type="ECO:0000256" key="5">
    <source>
        <dbReference type="ARBA" id="ARBA00022741"/>
    </source>
</evidence>
<dbReference type="InterPro" id="IPR041677">
    <property type="entry name" value="DNA2/NAM7_AAA_11"/>
</dbReference>
<reference evidence="13" key="1">
    <citation type="submission" date="2020-05" db="EMBL/GenBank/DDBJ databases">
        <title>Phylogenomic resolution of chytrid fungi.</title>
        <authorList>
            <person name="Stajich J.E."/>
            <person name="Amses K."/>
            <person name="Simmons R."/>
            <person name="Seto K."/>
            <person name="Myers J."/>
            <person name="Bonds A."/>
            <person name="Quandt C.A."/>
            <person name="Barry K."/>
            <person name="Liu P."/>
            <person name="Grigoriev I."/>
            <person name="Longcore J.E."/>
            <person name="James T.Y."/>
        </authorList>
    </citation>
    <scope>NUCLEOTIDE SEQUENCE</scope>
    <source>
        <strain evidence="13">JEL0476</strain>
    </source>
</reference>
<feature type="domain" description="DNA2/NAM7 helicase helicase" evidence="10">
    <location>
        <begin position="368"/>
        <end position="479"/>
    </location>
</feature>
<evidence type="ECO:0000256" key="6">
    <source>
        <dbReference type="ARBA" id="ARBA00022801"/>
    </source>
</evidence>
<comment type="subcellular location">
    <subcellularLocation>
        <location evidence="1">Cytoplasm</location>
    </subcellularLocation>
</comment>
<dbReference type="Pfam" id="PF13087">
    <property type="entry name" value="AAA_12"/>
    <property type="match status" value="1"/>
</dbReference>
<evidence type="ECO:0000256" key="7">
    <source>
        <dbReference type="ARBA" id="ARBA00022806"/>
    </source>
</evidence>
<dbReference type="InterPro" id="IPR049080">
    <property type="entry name" value="MOV-10-like_beta-barrel"/>
</dbReference>
<dbReference type="AlphaFoldDB" id="A0AAD5U5N9"/>
<evidence type="ECO:0000313" key="14">
    <source>
        <dbReference type="Proteomes" id="UP001211065"/>
    </source>
</evidence>
<comment type="similarity">
    <text evidence="2">Belongs to the DNA2/NAM7 helicase family. SDE3 subfamily.</text>
</comment>
<dbReference type="GO" id="GO:0005737">
    <property type="term" value="C:cytoplasm"/>
    <property type="evidence" value="ECO:0007669"/>
    <property type="project" value="UniProtKB-SubCell"/>
</dbReference>
<name>A0AAD5U5N9_9FUNG</name>
<dbReference type="Gene3D" id="3.40.50.300">
    <property type="entry name" value="P-loop containing nucleotide triphosphate hydrolases"/>
    <property type="match status" value="2"/>
</dbReference>
<organism evidence="13 14">
    <name type="scientific">Clydaea vesicula</name>
    <dbReference type="NCBI Taxonomy" id="447962"/>
    <lineage>
        <taxon>Eukaryota</taxon>
        <taxon>Fungi</taxon>
        <taxon>Fungi incertae sedis</taxon>
        <taxon>Chytridiomycota</taxon>
        <taxon>Chytridiomycota incertae sedis</taxon>
        <taxon>Chytridiomycetes</taxon>
        <taxon>Lobulomycetales</taxon>
        <taxon>Lobulomycetaceae</taxon>
        <taxon>Clydaea</taxon>
    </lineage>
</organism>
<sequence>MSKRKKEEFSLKENVIVPDLQSIILKKSIASDFLAKKLEKVEFCITTQVVNVEFELQDISIEEVIPGGYFHFSPDLGSSEINDKLCVSCGKQLKLFLEFEFNYSGCYNTTFTFEFFANGNTTLIERTVDFIVEEGEESELHKAVKKEKIVIRPPQMSFEPSIKGRAPPRPDFAKMKYLLPHYPYINDDHIENLYQNLLLNEKSADEPINPDNFLSKFKEHLLLEERQMLADIRNYDTHCFDLISRKSNFYEIPCPGIMDDRPCIRYGDKIFISTSQTNETYSGYVCYLEKTSIIVQFSPNFQWDGFPFNLKYKFSRTGLRLGYRALDLLNCCGKEIQCWTFPRNISYNKLDRNLMEQKLSIITNFSPHLNTEQVKAVFSILFNTHGNTPFIINGPPGTGKTSTIVESVKIIYSKNKSCRILVMTPSTRSADLMVERLTTGFQPFSSDNLVRVNTHTRLKTDISPYIKKFCFSENNASYNKNSKYYDVPNLKKNKFNVVVTTLFASSLLYSNGSFDLDEIRGQFSRSFTHVFIDECGQATEPEFWGAVAGLTKPLHRFKYSFSNISTNITSHIELSDNQRLKLLPNLIISGDPKQLGPDIHFPYPVEGSLSRSYLERVINTAPAYRKVRNGFNEEYEHPQNITMLLKNYRSKEPILHIYNKLFYDEKLTAFATNVKEFSRLEWFPSDVDFPIIFHNVDGKEEREGSSTSLFNIEENKVILSYVKFLVFGDKKDAPKGITTKFKKKYERNKSVLHNIKDILTDSKVETMEGLTYSNIGIIAPYRRQVERIKLILQQNDNEDSGSGIGGIKTGLVQDFQGDEREVIIISGVKTSKDNFNLDYFKGFLGNSKKFNVVVSRAKSLLIVVGSVDTLIIDPNWKFLYDLCQKNNTVVNYTDSLGSPKKKKVFQNINEEDGDKEVEVFSELITKKNKKLSYFEKGSLLGHFLEVKWKKLE</sequence>
<evidence type="ECO:0000313" key="13">
    <source>
        <dbReference type="EMBL" id="KAJ3225174.1"/>
    </source>
</evidence>
<dbReference type="GO" id="GO:0005524">
    <property type="term" value="F:ATP binding"/>
    <property type="evidence" value="ECO:0007669"/>
    <property type="project" value="UniProtKB-KW"/>
</dbReference>
<keyword evidence="14" id="KW-1185">Reference proteome</keyword>
<keyword evidence="5" id="KW-0547">Nucleotide-binding</keyword>
<dbReference type="CDD" id="cd18808">
    <property type="entry name" value="SF1_C_Upf1"/>
    <property type="match status" value="1"/>
</dbReference>
<dbReference type="Pfam" id="PF21634">
    <property type="entry name" value="MOV-10_beta-barrel"/>
    <property type="match status" value="1"/>
</dbReference>
<evidence type="ECO:0000256" key="3">
    <source>
        <dbReference type="ARBA" id="ARBA00012552"/>
    </source>
</evidence>
<dbReference type="InterPro" id="IPR027417">
    <property type="entry name" value="P-loop_NTPase"/>
</dbReference>
<dbReference type="PANTHER" id="PTHR45418">
    <property type="entry name" value="CANCER/TESTIS ANTIGEN 55"/>
    <property type="match status" value="1"/>
</dbReference>
<evidence type="ECO:0000256" key="4">
    <source>
        <dbReference type="ARBA" id="ARBA00022490"/>
    </source>
</evidence>
<evidence type="ECO:0000259" key="11">
    <source>
        <dbReference type="Pfam" id="PF13087"/>
    </source>
</evidence>
<feature type="domain" description="DNA2/NAM7 helicase-like C-terminal" evidence="11">
    <location>
        <begin position="753"/>
        <end position="867"/>
    </location>
</feature>
<evidence type="ECO:0000256" key="1">
    <source>
        <dbReference type="ARBA" id="ARBA00004496"/>
    </source>
</evidence>
<evidence type="ECO:0000256" key="8">
    <source>
        <dbReference type="ARBA" id="ARBA00022840"/>
    </source>
</evidence>
<dbReference type="GO" id="GO:0003724">
    <property type="term" value="F:RNA helicase activity"/>
    <property type="evidence" value="ECO:0007669"/>
    <property type="project" value="UniProtKB-EC"/>
</dbReference>
<dbReference type="InterPro" id="IPR047187">
    <property type="entry name" value="SF1_C_Upf1"/>
</dbReference>
<dbReference type="Proteomes" id="UP001211065">
    <property type="component" value="Unassembled WGS sequence"/>
</dbReference>
<accession>A0AAD5U5N9</accession>
<evidence type="ECO:0000256" key="9">
    <source>
        <dbReference type="ARBA" id="ARBA00047984"/>
    </source>
</evidence>
<protein>
    <recommendedName>
        <fullName evidence="3">RNA helicase</fullName>
        <ecNumber evidence="3">3.6.4.13</ecNumber>
    </recommendedName>
</protein>